<evidence type="ECO:0000313" key="3">
    <source>
        <dbReference type="Proteomes" id="UP001445076"/>
    </source>
</evidence>
<feature type="region of interest" description="Disordered" evidence="1">
    <location>
        <begin position="1862"/>
        <end position="1897"/>
    </location>
</feature>
<organism evidence="2 3">
    <name type="scientific">Cherax quadricarinatus</name>
    <name type="common">Australian red claw crayfish</name>
    <dbReference type="NCBI Taxonomy" id="27406"/>
    <lineage>
        <taxon>Eukaryota</taxon>
        <taxon>Metazoa</taxon>
        <taxon>Ecdysozoa</taxon>
        <taxon>Arthropoda</taxon>
        <taxon>Crustacea</taxon>
        <taxon>Multicrustacea</taxon>
        <taxon>Malacostraca</taxon>
        <taxon>Eumalacostraca</taxon>
        <taxon>Eucarida</taxon>
        <taxon>Decapoda</taxon>
        <taxon>Pleocyemata</taxon>
        <taxon>Astacidea</taxon>
        <taxon>Parastacoidea</taxon>
        <taxon>Parastacidae</taxon>
        <taxon>Cherax</taxon>
    </lineage>
</organism>
<feature type="compositionally biased region" description="Low complexity" evidence="1">
    <location>
        <begin position="2587"/>
        <end position="2614"/>
    </location>
</feature>
<feature type="compositionally biased region" description="Basic and acidic residues" evidence="1">
    <location>
        <begin position="3274"/>
        <end position="3286"/>
    </location>
</feature>
<comment type="caution">
    <text evidence="2">The sequence shown here is derived from an EMBL/GenBank/DDBJ whole genome shotgun (WGS) entry which is preliminary data.</text>
</comment>
<feature type="compositionally biased region" description="Low complexity" evidence="1">
    <location>
        <begin position="1870"/>
        <end position="1894"/>
    </location>
</feature>
<feature type="compositionally biased region" description="Polar residues" evidence="1">
    <location>
        <begin position="1699"/>
        <end position="1724"/>
    </location>
</feature>
<feature type="compositionally biased region" description="Low complexity" evidence="1">
    <location>
        <begin position="2563"/>
        <end position="2579"/>
    </location>
</feature>
<feature type="region of interest" description="Disordered" evidence="1">
    <location>
        <begin position="3033"/>
        <end position="3092"/>
    </location>
</feature>
<feature type="region of interest" description="Disordered" evidence="1">
    <location>
        <begin position="3261"/>
        <end position="3301"/>
    </location>
</feature>
<sequence length="3437" mass="364540">MAASDEEGGQSDNKNDDSANHETSKQFSTIHQEIESQLIRPGVSYENRVSAVLSGWEHLAGTVQGDVSEVQPLATFLYRWSLRLVLQGEWPGLAQIVKTRLGVTLQRCSRVGVLQPLCRTLLPLVSDPWGQTTKTIFSDTEIQDDEAIRYISNETWEVVRVRVDTMIESRCEELAFRVLKVCIRCIRLRSEGMEVPLYTDEDHNHYVDLYFVLLYKFNRKAFLDEITALLDVNEGVNLVRRLVAKQDKAKVWKNRLKTADLAIQIFLAKTIVKTCTHDFWCVFHEWCGVQEAAAVADDLLSQMIHKYMQLAESSLHIYKMSSILYMKLGNRVASLVTGLLIRALTMDMNSLEALKIEEKEHNTKDAHLQLEQQMAAGFMDLASVFTKHQNVARECVLTAFSLHPTTERLVLLNSFGTESSKSSAIDAASSVQPHPSSSSTPQSPPSSPRPPPLPPPPPSPPPPPPPPHPPEVQRDDCTLMGLSAMCLQSTPSTSTTADCLNTFHSYGDVQPTQSTSCLQPTYQDLHRTQISQEHTHSPDLFKSSASDSVQSSLKCVGVEDSVNVVNMEVTSASEVQVSNQDEKDSECTVIGQSSPPLNKLRDPPHDGQCVAQITIDTGQTQPNFLSTPNSQMSQVSSVSSAQVKPDVCLLQTKDVIVGDEGSEISVHVETRNKEDVDSMDKFYKSTENFIEQLSQETPKKSSHLRLTNLSETLLSQCRKFDVLTHTNQVLDADQLGLTKELCDDLAVVLSSPRWQVLSWMRDWSELSKICERYLNDADSAKNTTKELKYLNIDYSQFQNMPSAEITEFTGIEKGYEHFIEHETESDYSDGEYRGQARAGCCSSAGDSDSTDNEKPLKRGRGRPKKIPHNRLYDSDSDYDSNERKDPSCYMLSMSESDDSDIEIKCKTRILKLNTEGSNIVEGKRVTAVSNQDRSKRIRIDAETGKVRRDRNLLNTLRLFRHQKYGVEPNVEPDVEPVIKPKYEGAHRSAELFAPPLSSLNLNPRVVLTERDKTAIGHEVQRSMTTVVAGRSMGPVRTTPSSQSRGSWRYAGSLVAPNPTTTTRPTASISLPRSTSVQCYLRTKDGKVRVAPLQRALHFGTRPPNPGGNNNYLRMINEPTSGYDDSYAKFLLQQSSGLKGKGSSVTITRKNMSLNASLDYLKKQGTTVTYKSQKSSALALANAQKTVLNRIMSPENAISAMRGRTAITMPVSNNPPNLPPSDKNNPTNINRVLPKGTTVVRKPKTDGAGPSGLNNGGSSGGVNTRTVVTRPGTFSTVVARPSVTISSASLRTGNSMMAVRTNTGTIRTTFSQGVVVTGNLGVQQESTVNSSPTPTSVVVSSPSTTTGTAPVGPASTSVSLPAPLVSATVVGSVLSSVTNSLNSPMGTLGGNNGKQQQLQQAWDAVQSETICVSDTTLTNLASGIDSTVTVPQISSSTRGATTCTTTVASPPGDIRAASMLETLLRDRPIPPSPLHTQSTTAITTITAALPHTLTSVVGSSGVPIAVSGEGQVTNAVMGALTSTGTSNGSVVIASGTSSNSGVIMASGVVGGASGSGVVVASGGIVSSSGVGGNSSIGDNSGAVQQVLVPGQLVQVHTSDGSTGLGIVHSSSLDLRLPAGTRVIKSCSGTVRTTTGQQQQVTGVINQAGGRQVNVLHNVKILQNVQNRQIVRTVVVPHTVALQGLNAHQGGHLKPQVVALSQGTNTSSAPSSAESGMLQSQGSSATVRAKIPPSTIVQKVIGRRGSGLVIRTLRPQTSSTQATGETSSFEEGLGAKLQQQQGLDGEKNSGTSATNVAVTRLPQDEGLGERLSHYLKTALVSSTSTQSVGTQTLTTAVKPSAGQLVNQVALNHLRGGSAALSLTGGAQGITGQPNTISTSPTPPQQSSLSSLPLTPTNAVSSETLEQLREFESVFEKVSNKSGKEVTDGEASAESYSSATMSSEESMIAAQLLSMANDAPAVTTSSNYVYSVPTTVYDAGGTRLTEGTYITIPSTTQAGTLILVNHSGSGTGIVTVASGVQGQQPPTAASPALSSTSSHSSIASSPSSTSSKNKKQQPKPKVVPPTTPPVVAKPKTPPPPKAPAPKPTVAKPQVEESDETKARIQAILEQYKQDLANTPQPQPAPRNRKNCPPPKNEGKSSNKKKSPVKKVEGGAGNSPAVSEGSIVGCPSPSPSPGPASDNSLGFSGNVSGVQAVQYSAQVVASQGNSPAGSAVIPDDKIKVESGQEVVATATPQVLQGVVVSNVKVEGSNLSNSATSLTQGLAGGRVVQLIRHGGKVTAITTRQPLSKVKASGQSGPPPNVTIQGRINMNDLMESHIASLLTGGSNLSQTPTVVSKIVQQQQMAGHPAVQQVVVQTSGGQQVLQQVALQQLSTTQAKSQQQKQQQKCGVIQQIQVAGNEEVIGIASPPRTIHVNLPSLPAATHTKITTITNTITNSATVTKASTVTNASPVTTCIITSTPIITNASTSVSLGNTATSSGTSGPSPLSVIPNSPLTPQANPVTSPPTPQAIAASPHTPSPATELPPTPSSFQMGEESNSSEQSVNEGLAGPLPPFFTLKSFIMQSPQQNHQPQQQKQQEQQRISDKNFSSGSGMEQGTSTTSTTQASSTGSGSMTQNKHPQRGNPAHIQLQISQLPRKPASVIRTGGSGGRRLVVGGSDGNGRTVGRGTSASPLLISGAAEAGIAVSPLSGSSSLESSPAATHSRIRLATRPQDTRSNSIDSLKSDLSIEEVQIPPSPATLTKQLQSAYMTEAALSPSVSQSQHSGSSYSSPGTTHDLPFTEAPPTSDDNFSTTLSRPGYSSAPSAPGLSVTGVSPEGDAQLGVLASPSGDVYLHQSGTGLGLESLESGTLPLVTGMEVRTNSPALSDLVSSGPLLTWSPRSADSMMAQSPSLNDALTANIPLDVNHSEDSLCDSSTGFPGLFSIEGDGVSVSSSTSEDMRSATPGGASSNQQQHLHHQEEESEEQEITIDLHPRESEQDHTITSTRSPTELELPVATLSGITSHGTQSSGNIVVNQAAQDTPWRFDNTVGTHNKTVVKQPRVLTNEHPKEDQPAVKNEEAAGPSDINQSRSKTTAHASQSKSREKGKHIPIKEQELDDVKIVAEVVANKSTSRERKTTMQNKPDGMVDIINSNSTPQEGNNRKRSQRVACASDRKKNNLASENELTGDEIPTKNGHDQDSDLPDIKAENSSSNTSRSKRRSSQRSIASSPSTIIQSSTCRSRSKSLKSEAGVKEEEDAGVIDAEIKDDKLFMKIDKDLKESCEEGVGRTTRGAKRRSEGDCLGEVKRGRGTRSGRSRSDGYVLSVEEEVLNHLDEDCTLSRGLRGRHVSGTSDTSSNYSMERAVTPGPRDSPSISGSRRRRPHSRESSASSRDGSPPVMHMHDFSPGGINTRRSSSRDHAKKKKCSCCGGGEQKKSGSGSGRRSSARATRGSSTGTVQ</sequence>
<feature type="region of interest" description="Disordered" evidence="1">
    <location>
        <begin position="826"/>
        <end position="886"/>
    </location>
</feature>
<name>A0AAW0XJV3_CHEQU</name>
<feature type="region of interest" description="Disordered" evidence="1">
    <location>
        <begin position="2113"/>
        <end position="2183"/>
    </location>
</feature>
<feature type="compositionally biased region" description="Polar residues" evidence="1">
    <location>
        <begin position="3328"/>
        <end position="3338"/>
    </location>
</feature>
<feature type="compositionally biased region" description="Low complexity" evidence="1">
    <location>
        <begin position="1325"/>
        <end position="1351"/>
    </location>
</feature>
<evidence type="ECO:0000256" key="1">
    <source>
        <dbReference type="SAM" id="MobiDB-lite"/>
    </source>
</evidence>
<dbReference type="Proteomes" id="UP001445076">
    <property type="component" value="Unassembled WGS sequence"/>
</dbReference>
<feature type="region of interest" description="Disordered" evidence="1">
    <location>
        <begin position="1699"/>
        <end position="1725"/>
    </location>
</feature>
<feature type="compositionally biased region" description="Basic and acidic residues" evidence="1">
    <location>
        <begin position="3169"/>
        <end position="3186"/>
    </location>
</feature>
<feature type="region of interest" description="Disordered" evidence="1">
    <location>
        <begin position="423"/>
        <end position="475"/>
    </location>
</feature>
<feature type="compositionally biased region" description="Basic residues" evidence="1">
    <location>
        <begin position="857"/>
        <end position="868"/>
    </location>
</feature>
<feature type="region of interest" description="Disordered" evidence="1">
    <location>
        <begin position="3107"/>
        <end position="3237"/>
    </location>
</feature>
<feature type="compositionally biased region" description="Polar residues" evidence="1">
    <location>
        <begin position="3129"/>
        <end position="3138"/>
    </location>
</feature>
<feature type="region of interest" description="Disordered" evidence="1">
    <location>
        <begin position="2018"/>
        <end position="2097"/>
    </location>
</feature>
<feature type="compositionally biased region" description="Polar residues" evidence="1">
    <location>
        <begin position="2785"/>
        <end position="2794"/>
    </location>
</feature>
<feature type="region of interest" description="Disordered" evidence="1">
    <location>
        <begin position="2563"/>
        <end position="2666"/>
    </location>
</feature>
<feature type="compositionally biased region" description="Low complexity" evidence="1">
    <location>
        <begin position="2020"/>
        <end position="2048"/>
    </location>
</feature>
<feature type="compositionally biased region" description="Low complexity" evidence="1">
    <location>
        <begin position="2470"/>
        <end position="2486"/>
    </location>
</feature>
<accession>A0AAW0XJV3</accession>
<feature type="compositionally biased region" description="Low complexity" evidence="1">
    <location>
        <begin position="2533"/>
        <end position="2544"/>
    </location>
</feature>
<feature type="compositionally biased region" description="Basic and acidic residues" evidence="1">
    <location>
        <begin position="13"/>
        <end position="24"/>
    </location>
</feature>
<feature type="region of interest" description="Disordered" evidence="1">
    <location>
        <begin position="2927"/>
        <end position="2987"/>
    </location>
</feature>
<dbReference type="EMBL" id="JARKIK010000036">
    <property type="protein sequence ID" value="KAK8739583.1"/>
    <property type="molecule type" value="Genomic_DNA"/>
</dbReference>
<feature type="region of interest" description="Disordered" evidence="1">
    <location>
        <begin position="1209"/>
        <end position="1263"/>
    </location>
</feature>
<feature type="region of interest" description="Disordered" evidence="1">
    <location>
        <begin position="2470"/>
        <end position="2550"/>
    </location>
</feature>
<feature type="compositionally biased region" description="Low complexity" evidence="1">
    <location>
        <begin position="3345"/>
        <end position="3355"/>
    </location>
</feature>
<proteinExistence type="predicted"/>
<feature type="compositionally biased region" description="Pro residues" evidence="1">
    <location>
        <begin position="2072"/>
        <end position="2083"/>
    </location>
</feature>
<feature type="compositionally biased region" description="Basic and acidic residues" evidence="1">
    <location>
        <begin position="2968"/>
        <end position="2979"/>
    </location>
</feature>
<feature type="compositionally biased region" description="Polar residues" evidence="1">
    <location>
        <begin position="3064"/>
        <end position="3079"/>
    </location>
</feature>
<keyword evidence="3" id="KW-1185">Reference proteome</keyword>
<feature type="region of interest" description="Disordered" evidence="1">
    <location>
        <begin position="1324"/>
        <end position="1351"/>
    </location>
</feature>
<feature type="compositionally biased region" description="Basic and acidic residues" evidence="1">
    <location>
        <begin position="3043"/>
        <end position="3058"/>
    </location>
</feature>
<feature type="compositionally biased region" description="Polar residues" evidence="1">
    <location>
        <begin position="2488"/>
        <end position="2500"/>
    </location>
</feature>
<evidence type="ECO:0000313" key="2">
    <source>
        <dbReference type="EMBL" id="KAK8739583.1"/>
    </source>
</evidence>
<gene>
    <name evidence="2" type="ORF">OTU49_003414</name>
</gene>
<dbReference type="PANTHER" id="PTHR36721">
    <property type="entry name" value="PROLINE-RICH FAMILY PROTEIN"/>
    <property type="match status" value="1"/>
</dbReference>
<feature type="region of interest" description="Disordered" evidence="1">
    <location>
        <begin position="3313"/>
        <end position="3437"/>
    </location>
</feature>
<feature type="region of interest" description="Disordered" evidence="1">
    <location>
        <begin position="2687"/>
        <end position="2720"/>
    </location>
</feature>
<feature type="compositionally biased region" description="Basic and acidic residues" evidence="1">
    <location>
        <begin position="1915"/>
        <end position="1924"/>
    </location>
</feature>
<protein>
    <submittedName>
        <fullName evidence="2">Uncharacterized protein</fullName>
    </submittedName>
</protein>
<feature type="compositionally biased region" description="Low complexity" evidence="1">
    <location>
        <begin position="423"/>
        <end position="441"/>
    </location>
</feature>
<reference evidence="2 3" key="1">
    <citation type="journal article" date="2024" name="BMC Genomics">
        <title>Genome assembly of redclaw crayfish (Cherax quadricarinatus) provides insights into its immune adaptation and hypoxia tolerance.</title>
        <authorList>
            <person name="Liu Z."/>
            <person name="Zheng J."/>
            <person name="Li H."/>
            <person name="Fang K."/>
            <person name="Wang S."/>
            <person name="He J."/>
            <person name="Zhou D."/>
            <person name="Weng S."/>
            <person name="Chi M."/>
            <person name="Gu Z."/>
            <person name="He J."/>
            <person name="Li F."/>
            <person name="Wang M."/>
        </authorList>
    </citation>
    <scope>NUCLEOTIDE SEQUENCE [LARGE SCALE GENOMIC DNA]</scope>
    <source>
        <strain evidence="2">ZL_2023a</strain>
    </source>
</reference>
<feature type="compositionally biased region" description="Low complexity" evidence="1">
    <location>
        <begin position="1056"/>
        <end position="1065"/>
    </location>
</feature>
<feature type="compositionally biased region" description="Low complexity" evidence="1">
    <location>
        <begin position="2687"/>
        <end position="2697"/>
    </location>
</feature>
<feature type="region of interest" description="Disordered" evidence="1">
    <location>
        <begin position="1031"/>
        <end position="1069"/>
    </location>
</feature>
<feature type="region of interest" description="Disordered" evidence="1">
    <location>
        <begin position="2752"/>
        <end position="2813"/>
    </location>
</feature>
<feature type="compositionally biased region" description="Low complexity" evidence="1">
    <location>
        <begin position="2754"/>
        <end position="2774"/>
    </location>
</feature>
<feature type="compositionally biased region" description="Low complexity" evidence="1">
    <location>
        <begin position="1927"/>
        <end position="1936"/>
    </location>
</feature>
<feature type="compositionally biased region" description="Pro residues" evidence="1">
    <location>
        <begin position="442"/>
        <end position="470"/>
    </location>
</feature>
<feature type="region of interest" description="Disordered" evidence="1">
    <location>
        <begin position="1915"/>
        <end position="1936"/>
    </location>
</feature>
<feature type="compositionally biased region" description="Low complexity" evidence="1">
    <location>
        <begin position="3366"/>
        <end position="3376"/>
    </location>
</feature>
<feature type="compositionally biased region" description="Low complexity" evidence="1">
    <location>
        <begin position="3420"/>
        <end position="3437"/>
    </location>
</feature>
<dbReference type="PANTHER" id="PTHR36721:SF1">
    <property type="entry name" value="OS04G0446401 PROTEIN"/>
    <property type="match status" value="1"/>
</dbReference>
<feature type="region of interest" description="Disordered" evidence="1">
    <location>
        <begin position="1"/>
        <end position="26"/>
    </location>
</feature>